<dbReference type="OrthoDB" id="9808095at2"/>
<comment type="subunit">
    <text evidence="10">Homodimer.</text>
</comment>
<evidence type="ECO:0000256" key="4">
    <source>
        <dbReference type="ARBA" id="ARBA00012860"/>
    </source>
</evidence>
<dbReference type="Proteomes" id="UP000054624">
    <property type="component" value="Unassembled WGS sequence"/>
</dbReference>
<evidence type="ECO:0000313" key="13">
    <source>
        <dbReference type="EMBL" id="SAK65492.1"/>
    </source>
</evidence>
<evidence type="ECO:0000256" key="7">
    <source>
        <dbReference type="ARBA" id="ARBA00022833"/>
    </source>
</evidence>
<keyword evidence="8 10" id="KW-0665">Pyrimidine biosynthesis</keyword>
<evidence type="ECO:0000256" key="8">
    <source>
        <dbReference type="ARBA" id="ARBA00022975"/>
    </source>
</evidence>
<feature type="binding site" evidence="10">
    <location>
        <position position="48"/>
    </location>
    <ligand>
        <name>substrate</name>
    </ligand>
</feature>
<dbReference type="HAMAP" id="MF_00219">
    <property type="entry name" value="PyrC_classII"/>
    <property type="match status" value="1"/>
</dbReference>
<feature type="modified residue" description="N6-carboxylysine" evidence="10">
    <location>
        <position position="109"/>
    </location>
</feature>
<feature type="binding site" description="via carbamate group" evidence="10">
    <location>
        <position position="109"/>
    </location>
    <ligand>
        <name>Zn(2+)</name>
        <dbReference type="ChEBI" id="CHEBI:29105"/>
        <label>2</label>
    </ligand>
</feature>
<name>A0A158B5Z8_9BURK</name>
<comment type="cofactor">
    <cofactor evidence="10 11">
        <name>Zn(2+)</name>
        <dbReference type="ChEBI" id="CHEBI:29105"/>
    </cofactor>
    <text evidence="10 11">Binds 2 Zn(2+) ions per subunit.</text>
</comment>
<evidence type="ECO:0000259" key="12">
    <source>
        <dbReference type="Pfam" id="PF01979"/>
    </source>
</evidence>
<evidence type="ECO:0000313" key="14">
    <source>
        <dbReference type="Proteomes" id="UP000054624"/>
    </source>
</evidence>
<evidence type="ECO:0000256" key="3">
    <source>
        <dbReference type="ARBA" id="ARBA00005631"/>
    </source>
</evidence>
<sequence>MSATSSSPNSLTIARPDDWHLHVRDGATLAAVLPHTARQFGRAIIMPNLKPPVTTTEMAAAYRERILAALPKEGAGARFEPLMTLYLTDNTPPDEIRRAKESGFVHGVKLYPAGATTNSDAGVTDLLGKCAKTLEAMQEVGMPLLTHGEVTDSDIDVFDREKVFIDRVMTPLRRDFPALKVVFEHITTKDAAEYVRDAEGQIGATITAHHLLFNRNIMLVGGMRPHYYCLPVLKRETHRVALVEAATSGNPRFFLGTDSAPHPKGLKEHACGCAGCYTALHALELYAESFDKAGALDKLEGFASFHGADFYGLPRSKETVTIERGSWTLPAEFTVGDSTVVPLRGGESIGWRFVDAH</sequence>
<feature type="binding site" evidence="10">
    <location>
        <position position="274"/>
    </location>
    <ligand>
        <name>substrate</name>
    </ligand>
</feature>
<feature type="binding site" evidence="10">
    <location>
        <begin position="22"/>
        <end position="24"/>
    </location>
    <ligand>
        <name>substrate</name>
    </ligand>
</feature>
<dbReference type="AlphaFoldDB" id="A0A158B5Z8"/>
<dbReference type="FunFam" id="3.20.20.140:FF:000006">
    <property type="entry name" value="Dihydroorotase"/>
    <property type="match status" value="1"/>
</dbReference>
<reference evidence="14" key="1">
    <citation type="submission" date="2016-01" db="EMBL/GenBank/DDBJ databases">
        <authorList>
            <person name="Peeters Charlotte."/>
        </authorList>
    </citation>
    <scope>NUCLEOTIDE SEQUENCE [LARGE SCALE GENOMIC DNA]</scope>
</reference>
<proteinExistence type="inferred from homology"/>
<dbReference type="SUPFAM" id="SSF51556">
    <property type="entry name" value="Metallo-dependent hydrolases"/>
    <property type="match status" value="1"/>
</dbReference>
<keyword evidence="5 10" id="KW-0479">Metal-binding</keyword>
<gene>
    <name evidence="10" type="primary">pyrC</name>
    <name evidence="13" type="ORF">AWB76_03695</name>
</gene>
<dbReference type="GO" id="GO:0044205">
    <property type="term" value="P:'de novo' UMP biosynthetic process"/>
    <property type="evidence" value="ECO:0007669"/>
    <property type="project" value="UniProtKB-UniRule"/>
</dbReference>
<feature type="binding site" evidence="10">
    <location>
        <position position="185"/>
    </location>
    <ligand>
        <name>Zn(2+)</name>
        <dbReference type="ChEBI" id="CHEBI:29105"/>
        <label>2</label>
    </ligand>
</feature>
<comment type="catalytic activity">
    <reaction evidence="9 10 11">
        <text>(S)-dihydroorotate + H2O = N-carbamoyl-L-aspartate + H(+)</text>
        <dbReference type="Rhea" id="RHEA:24296"/>
        <dbReference type="ChEBI" id="CHEBI:15377"/>
        <dbReference type="ChEBI" id="CHEBI:15378"/>
        <dbReference type="ChEBI" id="CHEBI:30864"/>
        <dbReference type="ChEBI" id="CHEBI:32814"/>
        <dbReference type="EC" id="3.5.2.3"/>
    </reaction>
</comment>
<dbReference type="Gene3D" id="3.20.20.140">
    <property type="entry name" value="Metal-dependent hydrolases"/>
    <property type="match status" value="1"/>
</dbReference>
<dbReference type="PANTHER" id="PTHR43137:SF1">
    <property type="entry name" value="DIHYDROOROTASE"/>
    <property type="match status" value="1"/>
</dbReference>
<evidence type="ECO:0000256" key="2">
    <source>
        <dbReference type="ARBA" id="ARBA00004880"/>
    </source>
</evidence>
<feature type="binding site" evidence="10">
    <location>
        <position position="258"/>
    </location>
    <ligand>
        <name>Zn(2+)</name>
        <dbReference type="ChEBI" id="CHEBI:29105"/>
        <label>1</label>
    </ligand>
</feature>
<keyword evidence="14" id="KW-1185">Reference proteome</keyword>
<dbReference type="GO" id="GO:0004151">
    <property type="term" value="F:dihydroorotase activity"/>
    <property type="evidence" value="ECO:0007669"/>
    <property type="project" value="UniProtKB-UniRule"/>
</dbReference>
<evidence type="ECO:0000256" key="1">
    <source>
        <dbReference type="ARBA" id="ARBA00002368"/>
    </source>
</evidence>
<feature type="domain" description="Amidohydrolase-related" evidence="12">
    <location>
        <begin position="18"/>
        <end position="320"/>
    </location>
</feature>
<keyword evidence="7 10" id="KW-0862">Zinc</keyword>
<evidence type="ECO:0000256" key="9">
    <source>
        <dbReference type="ARBA" id="ARBA00048492"/>
    </source>
</evidence>
<protein>
    <recommendedName>
        <fullName evidence="4 10">Dihydroorotase</fullName>
        <shortName evidence="10">DHOase</shortName>
        <ecNumber evidence="4 10">3.5.2.3</ecNumber>
    </recommendedName>
</protein>
<feature type="binding site" evidence="10">
    <location>
        <position position="22"/>
    </location>
    <ligand>
        <name>Zn(2+)</name>
        <dbReference type="ChEBI" id="CHEBI:29105"/>
        <label>1</label>
    </ligand>
</feature>
<dbReference type="Pfam" id="PF01979">
    <property type="entry name" value="Amidohydro_1"/>
    <property type="match status" value="1"/>
</dbReference>
<dbReference type="NCBIfam" id="TIGR00856">
    <property type="entry name" value="pyrC_dimer"/>
    <property type="match status" value="1"/>
</dbReference>
<feature type="binding site" description="via carbamate group" evidence="10">
    <location>
        <position position="109"/>
    </location>
    <ligand>
        <name>Zn(2+)</name>
        <dbReference type="ChEBI" id="CHEBI:29105"/>
        <label>1</label>
    </ligand>
</feature>
<comment type="function">
    <text evidence="1 10">Catalyzes the reversible cyclization of carbamoyl aspartate to dihydroorotate.</text>
</comment>
<feature type="binding site" evidence="10">
    <location>
        <position position="230"/>
    </location>
    <ligand>
        <name>substrate</name>
    </ligand>
</feature>
<dbReference type="STRING" id="1777137.AWB76_03695"/>
<dbReference type="EC" id="3.5.2.3" evidence="4 10"/>
<organism evidence="13 14">
    <name type="scientific">Caballeronia temeraria</name>
    <dbReference type="NCBI Taxonomy" id="1777137"/>
    <lineage>
        <taxon>Bacteria</taxon>
        <taxon>Pseudomonadati</taxon>
        <taxon>Pseudomonadota</taxon>
        <taxon>Betaproteobacteria</taxon>
        <taxon>Burkholderiales</taxon>
        <taxon>Burkholderiaceae</taxon>
        <taxon>Caballeronia</taxon>
    </lineage>
</organism>
<dbReference type="InterPro" id="IPR002195">
    <property type="entry name" value="Dihydroorotase_CS"/>
</dbReference>
<feature type="active site" evidence="10">
    <location>
        <position position="258"/>
    </location>
</feature>
<dbReference type="EMBL" id="FCOI02000011">
    <property type="protein sequence ID" value="SAK65492.1"/>
    <property type="molecule type" value="Genomic_DNA"/>
</dbReference>
<evidence type="ECO:0000256" key="11">
    <source>
        <dbReference type="RuleBase" id="RU003440"/>
    </source>
</evidence>
<dbReference type="GO" id="GO:0006207">
    <property type="term" value="P:'de novo' pyrimidine nucleobase biosynthetic process"/>
    <property type="evidence" value="ECO:0007669"/>
    <property type="project" value="TreeGrafter"/>
</dbReference>
<comment type="pathway">
    <text evidence="2 10 11">Pyrimidine metabolism; UMP biosynthesis via de novo pathway; (S)-dihydroorotate from bicarbonate: step 3/3.</text>
</comment>
<feature type="binding site" evidence="10">
    <location>
        <position position="147"/>
    </location>
    <ligand>
        <name>Zn(2+)</name>
        <dbReference type="ChEBI" id="CHEBI:29105"/>
        <label>2</label>
    </ligand>
</feature>
<dbReference type="GO" id="GO:0005829">
    <property type="term" value="C:cytosol"/>
    <property type="evidence" value="ECO:0007669"/>
    <property type="project" value="TreeGrafter"/>
</dbReference>
<dbReference type="PANTHER" id="PTHR43137">
    <property type="entry name" value="DIHYDROOROTASE"/>
    <property type="match status" value="1"/>
</dbReference>
<dbReference type="PROSITE" id="PS00482">
    <property type="entry name" value="DIHYDROOROTASE_1"/>
    <property type="match status" value="1"/>
</dbReference>
<feature type="binding site" evidence="10">
    <location>
        <position position="147"/>
    </location>
    <ligand>
        <name>substrate</name>
    </ligand>
</feature>
<comment type="similarity">
    <text evidence="3 10 11">Belongs to the metallo-dependent hydrolases superfamily. DHOase family. Class II DHOase subfamily.</text>
</comment>
<dbReference type="PIRSF" id="PIRSF001237">
    <property type="entry name" value="DHOdimr"/>
    <property type="match status" value="1"/>
</dbReference>
<dbReference type="InterPro" id="IPR006680">
    <property type="entry name" value="Amidohydro-rel"/>
</dbReference>
<evidence type="ECO:0000256" key="5">
    <source>
        <dbReference type="ARBA" id="ARBA00022723"/>
    </source>
</evidence>
<dbReference type="PROSITE" id="PS00483">
    <property type="entry name" value="DIHYDROOROTASE_2"/>
    <property type="match status" value="1"/>
</dbReference>
<evidence type="ECO:0000256" key="10">
    <source>
        <dbReference type="HAMAP-Rule" id="MF_00219"/>
    </source>
</evidence>
<dbReference type="CDD" id="cd01294">
    <property type="entry name" value="DHOase"/>
    <property type="match status" value="1"/>
</dbReference>
<feature type="binding site" evidence="10">
    <location>
        <position position="20"/>
    </location>
    <ligand>
        <name>Zn(2+)</name>
        <dbReference type="ChEBI" id="CHEBI:29105"/>
        <label>1</label>
    </ligand>
</feature>
<evidence type="ECO:0000256" key="6">
    <source>
        <dbReference type="ARBA" id="ARBA00022801"/>
    </source>
</evidence>
<feature type="binding site" evidence="10">
    <location>
        <position position="262"/>
    </location>
    <ligand>
        <name>substrate</name>
    </ligand>
</feature>
<dbReference type="InterPro" id="IPR004721">
    <property type="entry name" value="DHOdimr"/>
</dbReference>
<dbReference type="InterPro" id="IPR032466">
    <property type="entry name" value="Metal_Hydrolase"/>
</dbReference>
<dbReference type="RefSeq" id="WP_061161498.1">
    <property type="nucleotide sequence ID" value="NZ_FCOI02000011.1"/>
</dbReference>
<dbReference type="GO" id="GO:0008270">
    <property type="term" value="F:zinc ion binding"/>
    <property type="evidence" value="ECO:0007669"/>
    <property type="project" value="UniProtKB-UniRule"/>
</dbReference>
<dbReference type="UniPathway" id="UPA00070">
    <property type="reaction ID" value="UER00117"/>
</dbReference>
<keyword evidence="6 10" id="KW-0378">Hydrolase</keyword>
<accession>A0A158B5Z8</accession>